<name>A0A9P6NL21_9BASI</name>
<evidence type="ECO:0000313" key="2">
    <source>
        <dbReference type="Proteomes" id="UP000886653"/>
    </source>
</evidence>
<reference evidence="1" key="1">
    <citation type="submission" date="2013-11" db="EMBL/GenBank/DDBJ databases">
        <title>Genome sequence of the fusiform rust pathogen reveals effectors for host alternation and coevolution with pine.</title>
        <authorList>
            <consortium name="DOE Joint Genome Institute"/>
            <person name="Smith K."/>
            <person name="Pendleton A."/>
            <person name="Kubisiak T."/>
            <person name="Anderson C."/>
            <person name="Salamov A."/>
            <person name="Aerts A."/>
            <person name="Riley R."/>
            <person name="Clum A."/>
            <person name="Lindquist E."/>
            <person name="Ence D."/>
            <person name="Campbell M."/>
            <person name="Kronenberg Z."/>
            <person name="Feau N."/>
            <person name="Dhillon B."/>
            <person name="Hamelin R."/>
            <person name="Burleigh J."/>
            <person name="Smith J."/>
            <person name="Yandell M."/>
            <person name="Nelson C."/>
            <person name="Grigoriev I."/>
            <person name="Davis J."/>
        </authorList>
    </citation>
    <scope>NUCLEOTIDE SEQUENCE</scope>
    <source>
        <strain evidence="1">G11</strain>
    </source>
</reference>
<evidence type="ECO:0000313" key="1">
    <source>
        <dbReference type="EMBL" id="KAG0147929.1"/>
    </source>
</evidence>
<keyword evidence="2" id="KW-1185">Reference proteome</keyword>
<dbReference type="Proteomes" id="UP000886653">
    <property type="component" value="Unassembled WGS sequence"/>
</dbReference>
<proteinExistence type="predicted"/>
<dbReference type="EMBL" id="MU167242">
    <property type="protein sequence ID" value="KAG0147929.1"/>
    <property type="molecule type" value="Genomic_DNA"/>
</dbReference>
<comment type="caution">
    <text evidence="1">The sequence shown here is derived from an EMBL/GenBank/DDBJ whole genome shotgun (WGS) entry which is preliminary data.</text>
</comment>
<dbReference type="AlphaFoldDB" id="A0A9P6NL21"/>
<sequence>MAKTPASFFATITSLAGLLTKRDSLKTVAGFWNEVVITGSPPSNRRGHVQRRAYQAHRKPADKQRIGIQTGLILDFTYRVSGYDAASLDTRSYSARVDKSDAFQSANRDRSRLIYLDAITVTLLTL</sequence>
<organism evidence="1 2">
    <name type="scientific">Cronartium quercuum f. sp. fusiforme G11</name>
    <dbReference type="NCBI Taxonomy" id="708437"/>
    <lineage>
        <taxon>Eukaryota</taxon>
        <taxon>Fungi</taxon>
        <taxon>Dikarya</taxon>
        <taxon>Basidiomycota</taxon>
        <taxon>Pucciniomycotina</taxon>
        <taxon>Pucciniomycetes</taxon>
        <taxon>Pucciniales</taxon>
        <taxon>Coleosporiaceae</taxon>
        <taxon>Cronartium</taxon>
    </lineage>
</organism>
<gene>
    <name evidence="1" type="ORF">CROQUDRAFT_90879</name>
</gene>
<protein>
    <submittedName>
        <fullName evidence="1">Uncharacterized protein</fullName>
    </submittedName>
</protein>
<accession>A0A9P6NL21</accession>